<evidence type="ECO:0000259" key="3">
    <source>
        <dbReference type="Pfam" id="PF22124"/>
    </source>
</evidence>
<feature type="domain" description="Glycosyl hydrolase family 95 N-terminal" evidence="1">
    <location>
        <begin position="6"/>
        <end position="253"/>
    </location>
</feature>
<dbReference type="SUPFAM" id="SSF48208">
    <property type="entry name" value="Six-hairpin glycosidases"/>
    <property type="match status" value="1"/>
</dbReference>
<dbReference type="GO" id="GO:0004560">
    <property type="term" value="F:alpha-L-fucosidase activity"/>
    <property type="evidence" value="ECO:0007669"/>
    <property type="project" value="InterPro"/>
</dbReference>
<dbReference type="InterPro" id="IPR016518">
    <property type="entry name" value="Alpha-L-fucosidase"/>
</dbReference>
<evidence type="ECO:0000259" key="2">
    <source>
        <dbReference type="Pfam" id="PF21307"/>
    </source>
</evidence>
<dbReference type="Pfam" id="PF22124">
    <property type="entry name" value="Glyco_hydro_95_cat"/>
    <property type="match status" value="1"/>
</dbReference>
<dbReference type="InterPro" id="IPR008928">
    <property type="entry name" value="6-hairpin_glycosidase_sf"/>
</dbReference>
<dbReference type="InterPro" id="IPR054363">
    <property type="entry name" value="GH95_cat"/>
</dbReference>
<organism evidence="4 5">
    <name type="scientific">Paenibacillus prosopidis</name>
    <dbReference type="NCBI Taxonomy" id="630520"/>
    <lineage>
        <taxon>Bacteria</taxon>
        <taxon>Bacillati</taxon>
        <taxon>Bacillota</taxon>
        <taxon>Bacilli</taxon>
        <taxon>Bacillales</taxon>
        <taxon>Paenibacillaceae</taxon>
        <taxon>Paenibacillus</taxon>
    </lineage>
</organism>
<dbReference type="InterPro" id="IPR013780">
    <property type="entry name" value="Glyco_hydro_b"/>
</dbReference>
<dbReference type="Pfam" id="PF21307">
    <property type="entry name" value="Glyco_hydro_95_C"/>
    <property type="match status" value="1"/>
</dbReference>
<protein>
    <submittedName>
        <fullName evidence="4">Alpha-L-fucosidase 2</fullName>
    </submittedName>
</protein>
<dbReference type="FunFam" id="1.50.10.10:FF:000028">
    <property type="entry name" value="Alpha-L-fucosidase 2"/>
    <property type="match status" value="1"/>
</dbReference>
<comment type="caution">
    <text evidence="4">The sequence shown here is derived from an EMBL/GenBank/DDBJ whole genome shotgun (WGS) entry which is preliminary data.</text>
</comment>
<evidence type="ECO:0000259" key="1">
    <source>
        <dbReference type="Pfam" id="PF14498"/>
    </source>
</evidence>
<gene>
    <name evidence="4" type="ORF">DFP97_104278</name>
</gene>
<dbReference type="PANTHER" id="PTHR31084:SF0">
    <property type="entry name" value="ALPHA-L-FUCOSIDASE 2"/>
    <property type="match status" value="1"/>
</dbReference>
<dbReference type="PIRSF" id="PIRSF007663">
    <property type="entry name" value="UCP007663"/>
    <property type="match status" value="1"/>
</dbReference>
<feature type="domain" description="Glycosyl hydrolase family 95 catalytic" evidence="3">
    <location>
        <begin position="282"/>
        <end position="696"/>
    </location>
</feature>
<dbReference type="InterPro" id="IPR049053">
    <property type="entry name" value="AFCA-like_C"/>
</dbReference>
<sequence length="796" mass="88450">MQNMKLQYTVPANVWTEALPIGNGRLGGMVFGGVHQERIQFNEDTLWSGPPADGNNPNAKEVLPQIRELINDKNYKEADKLSKQMMGPYTQSYLPFGELHLTMEHGNIFHSYSRELNLEEGIAVVRYNVGSIQYTREYLTSFPDQIMAVRLTASEPGALSMHVGLVSPLRYDTAYEQDVFIIKGFAPEHVSPSYFNTSNPVQYGDGELTRAMRFDARVTASQDGGSMKTTHSGIQITGASTVVLYLSAATSFNGFDQLPNQSGRDEAAIAMQALSQAVVKGYDLIRAAHAEDYKPLFERVSLKLGDRVSPPAMSTDQRISEFGANDPELVELLFQYGRYLMISSSRPGTQPANLQGIWNEELRAPWSSNYTLNINAEMNYWPVENCNLSEMHTPFLDFIGNVAKNGKKTAETNYGAGGWVAHHNSDIWAQSAPVGGFGDGDPVWALWPMGGVWLTQHLWEHFAFGRDLEYLRTYAYPIMKEAAIFCLDWLHEENDGNLITSPSTSPEQKFIINGERFAVSKSATMDTSLIWELLTNCIEASELLTADDSFREKLIAARSRLYPMKIGAEGQLQEWYEDFEGEAPDHRHISHLVGVYPGRQLTEKGTPELFKAAKRSMELRGDGGTGWSLGWKVNTWARFKDGNRAKALISNLLSLVKSDDPISFTIGGVYANLFDAHPPFQIDGNFAITAGIAEMLVQSHQGYIEMLPALPDAWAEGYVKGLRARGGFQVDISWKDGQWEEAEISSSGNEECVLYSDKAIAVYDAVSGNEVALHHNGDGLYRFPAEAGQTCLIKVN</sequence>
<dbReference type="InterPro" id="IPR027414">
    <property type="entry name" value="GH95_N_dom"/>
</dbReference>
<dbReference type="Pfam" id="PF14498">
    <property type="entry name" value="Glyco_hyd_65N_2"/>
    <property type="match status" value="1"/>
</dbReference>
<name>A0A368W391_9BACL</name>
<feature type="domain" description="Alpha fucosidase A-like C-terminal" evidence="2">
    <location>
        <begin position="698"/>
        <end position="791"/>
    </location>
</feature>
<dbReference type="EMBL" id="QPJD01000004">
    <property type="protein sequence ID" value="RCW49620.1"/>
    <property type="molecule type" value="Genomic_DNA"/>
</dbReference>
<proteinExistence type="predicted"/>
<dbReference type="Gene3D" id="2.60.40.1180">
    <property type="entry name" value="Golgi alpha-mannosidase II"/>
    <property type="match status" value="1"/>
</dbReference>
<reference evidence="4 5" key="1">
    <citation type="submission" date="2018-07" db="EMBL/GenBank/DDBJ databases">
        <title>Genomic Encyclopedia of Type Strains, Phase III (KMG-III): the genomes of soil and plant-associated and newly described type strains.</title>
        <authorList>
            <person name="Whitman W."/>
        </authorList>
    </citation>
    <scope>NUCLEOTIDE SEQUENCE [LARGE SCALE GENOMIC DNA]</scope>
    <source>
        <strain evidence="4 5">CECT 7506</strain>
    </source>
</reference>
<accession>A0A368W391</accession>
<keyword evidence="5" id="KW-1185">Reference proteome</keyword>
<evidence type="ECO:0000313" key="5">
    <source>
        <dbReference type="Proteomes" id="UP000252415"/>
    </source>
</evidence>
<dbReference type="Gene3D" id="2.70.98.50">
    <property type="entry name" value="putative glycoside hydrolase family protein from bacillus halodurans"/>
    <property type="match status" value="1"/>
</dbReference>
<dbReference type="PANTHER" id="PTHR31084">
    <property type="entry name" value="ALPHA-L-FUCOSIDASE 2"/>
    <property type="match status" value="1"/>
</dbReference>
<dbReference type="AlphaFoldDB" id="A0A368W391"/>
<dbReference type="GO" id="GO:0005975">
    <property type="term" value="P:carbohydrate metabolic process"/>
    <property type="evidence" value="ECO:0007669"/>
    <property type="project" value="InterPro"/>
</dbReference>
<evidence type="ECO:0000313" key="4">
    <source>
        <dbReference type="EMBL" id="RCW49620.1"/>
    </source>
</evidence>
<dbReference type="Proteomes" id="UP000252415">
    <property type="component" value="Unassembled WGS sequence"/>
</dbReference>